<evidence type="ECO:0000259" key="1">
    <source>
        <dbReference type="Pfam" id="PF20231"/>
    </source>
</evidence>
<dbReference type="AlphaFoldDB" id="A0A0L0UJR3"/>
<comment type="caution">
    <text evidence="2">The sequence shown here is derived from an EMBL/GenBank/DDBJ whole genome shotgun (WGS) entry which is preliminary data.</text>
</comment>
<sequence>LPTAQWNAIVEECYETYFTPKARSNAASKDSPKLSNTLLQLHDFSTVVEAKRAMKAGDIGRVMIVWKKWCLMAQALSGITNYSSYLPRMVKATISLPTTNGLRSKTTGFSFYTPNMAQACKLKDSRNFSL</sequence>
<dbReference type="Pfam" id="PF20231">
    <property type="entry name" value="DUF6589"/>
    <property type="match status" value="1"/>
</dbReference>
<evidence type="ECO:0000313" key="2">
    <source>
        <dbReference type="EMBL" id="KNE87278.1"/>
    </source>
</evidence>
<organism evidence="2 3">
    <name type="scientific">Puccinia striiformis f. sp. tritici PST-78</name>
    <dbReference type="NCBI Taxonomy" id="1165861"/>
    <lineage>
        <taxon>Eukaryota</taxon>
        <taxon>Fungi</taxon>
        <taxon>Dikarya</taxon>
        <taxon>Basidiomycota</taxon>
        <taxon>Pucciniomycotina</taxon>
        <taxon>Pucciniomycetes</taxon>
        <taxon>Pucciniales</taxon>
        <taxon>Pucciniaceae</taxon>
        <taxon>Puccinia</taxon>
    </lineage>
</organism>
<feature type="non-terminal residue" evidence="2">
    <location>
        <position position="1"/>
    </location>
</feature>
<dbReference type="InterPro" id="IPR046496">
    <property type="entry name" value="DUF6589"/>
</dbReference>
<protein>
    <recommendedName>
        <fullName evidence="1">DUF6589 domain-containing protein</fullName>
    </recommendedName>
</protein>
<dbReference type="Proteomes" id="UP000054564">
    <property type="component" value="Unassembled WGS sequence"/>
</dbReference>
<keyword evidence="3" id="KW-1185">Reference proteome</keyword>
<accession>A0A0L0UJR3</accession>
<gene>
    <name evidence="2" type="ORF">PSTG_19341</name>
</gene>
<dbReference type="EMBL" id="AJIL01006015">
    <property type="protein sequence ID" value="KNE87278.1"/>
    <property type="molecule type" value="Genomic_DNA"/>
</dbReference>
<reference evidence="3" key="1">
    <citation type="submission" date="2014-03" db="EMBL/GenBank/DDBJ databases">
        <title>The Genome Sequence of Puccinia striiformis f. sp. tritici PST-78.</title>
        <authorList>
            <consortium name="The Broad Institute Genome Sequencing Platform"/>
            <person name="Cuomo C."/>
            <person name="Hulbert S."/>
            <person name="Chen X."/>
            <person name="Walker B."/>
            <person name="Young S.K."/>
            <person name="Zeng Q."/>
            <person name="Gargeya S."/>
            <person name="Fitzgerald M."/>
            <person name="Haas B."/>
            <person name="Abouelleil A."/>
            <person name="Alvarado L."/>
            <person name="Arachchi H.M."/>
            <person name="Berlin A.M."/>
            <person name="Chapman S.B."/>
            <person name="Goldberg J."/>
            <person name="Griggs A."/>
            <person name="Gujja S."/>
            <person name="Hansen M."/>
            <person name="Howarth C."/>
            <person name="Imamovic A."/>
            <person name="Larimer J."/>
            <person name="McCowan C."/>
            <person name="Montmayeur A."/>
            <person name="Murphy C."/>
            <person name="Neiman D."/>
            <person name="Pearson M."/>
            <person name="Priest M."/>
            <person name="Roberts A."/>
            <person name="Saif S."/>
            <person name="Shea T."/>
            <person name="Sisk P."/>
            <person name="Sykes S."/>
            <person name="Wortman J."/>
            <person name="Nusbaum C."/>
            <person name="Birren B."/>
        </authorList>
    </citation>
    <scope>NUCLEOTIDE SEQUENCE [LARGE SCALE GENOMIC DNA]</scope>
    <source>
        <strain evidence="3">race PST-78</strain>
    </source>
</reference>
<evidence type="ECO:0000313" key="3">
    <source>
        <dbReference type="Proteomes" id="UP000054564"/>
    </source>
</evidence>
<feature type="domain" description="DUF6589" evidence="1">
    <location>
        <begin position="7"/>
        <end position="90"/>
    </location>
</feature>
<proteinExistence type="predicted"/>
<name>A0A0L0UJR3_9BASI</name>